<organism evidence="9 10">
    <name type="scientific">Deinococcus grandis</name>
    <dbReference type="NCBI Taxonomy" id="57498"/>
    <lineage>
        <taxon>Bacteria</taxon>
        <taxon>Thermotogati</taxon>
        <taxon>Deinococcota</taxon>
        <taxon>Deinococci</taxon>
        <taxon>Deinococcales</taxon>
        <taxon>Deinococcaceae</taxon>
        <taxon>Deinococcus</taxon>
    </lineage>
</organism>
<gene>
    <name evidence="9" type="ORF">DEIGR_102998</name>
</gene>
<dbReference type="Pfam" id="PF14310">
    <property type="entry name" value="Fn3-like"/>
    <property type="match status" value="1"/>
</dbReference>
<dbReference type="InterPro" id="IPR017853">
    <property type="entry name" value="GH"/>
</dbReference>
<keyword evidence="6" id="KW-0326">Glycosidase</keyword>
<dbReference type="Proteomes" id="UP000056209">
    <property type="component" value="Unassembled WGS sequence"/>
</dbReference>
<accession>A0A100HLI8</accession>
<dbReference type="Pfam" id="PF01915">
    <property type="entry name" value="Glyco_hydro_3_C"/>
    <property type="match status" value="1"/>
</dbReference>
<evidence type="ECO:0000256" key="6">
    <source>
        <dbReference type="ARBA" id="ARBA00023295"/>
    </source>
</evidence>
<dbReference type="Gene3D" id="3.40.50.1700">
    <property type="entry name" value="Glycoside hydrolase family 3 C-terminal domain"/>
    <property type="match status" value="1"/>
</dbReference>
<name>A0A100HLI8_9DEIO</name>
<dbReference type="PRINTS" id="PR00133">
    <property type="entry name" value="GLHYDRLASE3"/>
</dbReference>
<dbReference type="SMART" id="SM01217">
    <property type="entry name" value="Fn3_like"/>
    <property type="match status" value="1"/>
</dbReference>
<dbReference type="InterPro" id="IPR036962">
    <property type="entry name" value="Glyco_hydro_3_N_sf"/>
</dbReference>
<evidence type="ECO:0000259" key="8">
    <source>
        <dbReference type="SMART" id="SM01217"/>
    </source>
</evidence>
<dbReference type="PANTHER" id="PTHR30620">
    <property type="entry name" value="PERIPLASMIC BETA-GLUCOSIDASE-RELATED"/>
    <property type="match status" value="1"/>
</dbReference>
<dbReference type="EC" id="3.2.1.21" evidence="3"/>
<dbReference type="InterPro" id="IPR026891">
    <property type="entry name" value="Fn3-like"/>
</dbReference>
<keyword evidence="10" id="KW-1185">Reference proteome</keyword>
<dbReference type="SUPFAM" id="SSF51445">
    <property type="entry name" value="(Trans)glycosidases"/>
    <property type="match status" value="1"/>
</dbReference>
<dbReference type="OrthoDB" id="9805821at2"/>
<keyword evidence="5 9" id="KW-0378">Hydrolase</keyword>
<dbReference type="EMBL" id="BCMS01000001">
    <property type="protein sequence ID" value="GAQ22971.1"/>
    <property type="molecule type" value="Genomic_DNA"/>
</dbReference>
<dbReference type="Gene3D" id="2.60.40.10">
    <property type="entry name" value="Immunoglobulins"/>
    <property type="match status" value="1"/>
</dbReference>
<evidence type="ECO:0000256" key="1">
    <source>
        <dbReference type="ARBA" id="ARBA00000448"/>
    </source>
</evidence>
<dbReference type="AlphaFoldDB" id="A0A100HLI8"/>
<dbReference type="SUPFAM" id="SSF52279">
    <property type="entry name" value="Beta-D-glucan exohydrolase, C-terminal domain"/>
    <property type="match status" value="1"/>
</dbReference>
<protein>
    <recommendedName>
        <fullName evidence="3">beta-glucosidase</fullName>
        <ecNumber evidence="3">3.2.1.21</ecNumber>
    </recommendedName>
</protein>
<dbReference type="InterPro" id="IPR051915">
    <property type="entry name" value="Cellulose_Degrad_GH3"/>
</dbReference>
<evidence type="ECO:0000313" key="10">
    <source>
        <dbReference type="Proteomes" id="UP000056209"/>
    </source>
</evidence>
<evidence type="ECO:0000256" key="7">
    <source>
        <dbReference type="SAM" id="SignalP"/>
    </source>
</evidence>
<dbReference type="InterPro" id="IPR036881">
    <property type="entry name" value="Glyco_hydro_3_C_sf"/>
</dbReference>
<dbReference type="InterPro" id="IPR013783">
    <property type="entry name" value="Ig-like_fold"/>
</dbReference>
<dbReference type="InterPro" id="IPR001764">
    <property type="entry name" value="Glyco_hydro_3_N"/>
</dbReference>
<dbReference type="GO" id="GO:0009251">
    <property type="term" value="P:glucan catabolic process"/>
    <property type="evidence" value="ECO:0007669"/>
    <property type="project" value="TreeGrafter"/>
</dbReference>
<dbReference type="Gene3D" id="3.20.20.300">
    <property type="entry name" value="Glycoside hydrolase, family 3, N-terminal domain"/>
    <property type="match status" value="1"/>
</dbReference>
<evidence type="ECO:0000256" key="4">
    <source>
        <dbReference type="ARBA" id="ARBA00022729"/>
    </source>
</evidence>
<feature type="signal peptide" evidence="7">
    <location>
        <begin position="1"/>
        <end position="17"/>
    </location>
</feature>
<dbReference type="GO" id="GO:0008422">
    <property type="term" value="F:beta-glucosidase activity"/>
    <property type="evidence" value="ECO:0007669"/>
    <property type="project" value="UniProtKB-EC"/>
</dbReference>
<evidence type="ECO:0000256" key="3">
    <source>
        <dbReference type="ARBA" id="ARBA00012744"/>
    </source>
</evidence>
<comment type="caution">
    <text evidence="9">The sequence shown here is derived from an EMBL/GenBank/DDBJ whole genome shotgun (WGS) entry which is preliminary data.</text>
</comment>
<dbReference type="RefSeq" id="WP_058978312.1">
    <property type="nucleotide sequence ID" value="NZ_BCMS01000001.1"/>
</dbReference>
<dbReference type="PANTHER" id="PTHR30620:SF16">
    <property type="entry name" value="LYSOSOMAL BETA GLUCOSIDASE"/>
    <property type="match status" value="1"/>
</dbReference>
<evidence type="ECO:0000256" key="2">
    <source>
        <dbReference type="ARBA" id="ARBA00005336"/>
    </source>
</evidence>
<dbReference type="InterPro" id="IPR002772">
    <property type="entry name" value="Glyco_hydro_3_C"/>
</dbReference>
<dbReference type="Pfam" id="PF00933">
    <property type="entry name" value="Glyco_hydro_3"/>
    <property type="match status" value="1"/>
</dbReference>
<evidence type="ECO:0000256" key="5">
    <source>
        <dbReference type="ARBA" id="ARBA00022801"/>
    </source>
</evidence>
<comment type="catalytic activity">
    <reaction evidence="1">
        <text>Hydrolysis of terminal, non-reducing beta-D-glucosyl residues with release of beta-D-glucose.</text>
        <dbReference type="EC" id="3.2.1.21"/>
    </reaction>
</comment>
<feature type="chain" id="PRO_5007086628" description="beta-glucosidase" evidence="7">
    <location>
        <begin position="18"/>
        <end position="727"/>
    </location>
</feature>
<sequence>MKRTLLALLTAALAAHAGALTSQAAAEAQARAILPRLTLDDKIGQVSMAHVFRFTEGGRSAPIRADADATFRALQPGTLLNGGGDAPQPNTPRGWADFLARLDALGRANNPQGLPAVFGTDAVHGVNNVPAATLYPHNLGLGAAFDPALTREVALATAQDLRALNMGWTFAPVADVGRDPRWGRYYETFGESPWLVADQVEASVDGLQSGGVAATLKHFAGYGLPSLGMDRANAEISARAMHEVVLPPFRAGIRAGALSVMANSGSVNGVPVHASRTLLTDVLRGELGFGGLLVSDWNDIERLITTYRTHTDLVRAAAASVNAGIDVYMVPNSVEAYQNALREAVQTGLVSEARLDEATLRVLTFKARLGLLDAPLAGSGVLNDHRDLARRAAAATLTLLENPAGTLPIRKGRVLVTGPAMDSAAIQLGGWSVNWQGVGKGNVPDVPKVATLAPALKAAAPAGVTVSALPETKRPQLLTAAKGVDVIVVAVGEAPGAESQANNPALSLPDGQITLLRDLLATGKPVVAVLMAGRPLLLPSDIQSRLAGLVMAYLPGTQGGAALADALYGRAGFPGRLPFTWPDSLTQVGLWSDRPAEGAGETPLPLYPLGYGLDYTTSVARDLTVTPAPDGVTAQATLTNTGEQAGTVTVLLRAGLPASGALQAVSRPVGVLRATLKPGESRAVQITVPHERLSSWVGDAYGPGTWQLLPGQYTLSAGDGKATLSLP</sequence>
<feature type="domain" description="Fibronectin type III-like" evidence="8">
    <location>
        <begin position="648"/>
        <end position="721"/>
    </location>
</feature>
<reference evidence="10" key="1">
    <citation type="submission" date="2015-11" db="EMBL/GenBank/DDBJ databases">
        <title>Draft Genome Sequence of the Radioresistant Bacterium Deinococcus grandis, Isolated from Freshwater Fish in Japan.</title>
        <authorList>
            <person name="Satoh K."/>
            <person name="Onodera T."/>
            <person name="Omoso K."/>
            <person name="Takeda-Yano K."/>
            <person name="Katayama T."/>
            <person name="Oono Y."/>
            <person name="Narumi I."/>
        </authorList>
    </citation>
    <scope>NUCLEOTIDE SEQUENCE [LARGE SCALE GENOMIC DNA]</scope>
    <source>
        <strain evidence="10">ATCC 43672</strain>
    </source>
</reference>
<evidence type="ECO:0000313" key="9">
    <source>
        <dbReference type="EMBL" id="GAQ22971.1"/>
    </source>
</evidence>
<keyword evidence="4 7" id="KW-0732">Signal</keyword>
<proteinExistence type="inferred from homology"/>
<comment type="similarity">
    <text evidence="2">Belongs to the glycosyl hydrolase 3 family.</text>
</comment>